<feature type="region of interest" description="Disordered" evidence="1">
    <location>
        <begin position="1"/>
        <end position="25"/>
    </location>
</feature>
<feature type="transmembrane region" description="Helical" evidence="2">
    <location>
        <begin position="86"/>
        <end position="105"/>
    </location>
</feature>
<sequence length="328" mass="35068">MAQARRLRPKKKTTRRNAPHASSDAHSALYPRHIATDTRHKNVYYSYLAASFSLVAAVIGASTIGVSPAHLLTAADWADRHIAPDAALVVHILYNCQTFATLALFETNKRRNVVGHAASCLLWPIVAAFAGSIVDDVANMRGTPLARVAARQWGIVLATWAAHHAVVAPALRRASKRTATAWRAFVLYGEAHAKSTSCLKAFRAWATTSAVALYVSGAPIPRLMLASPPSSVRLLPVPAAALIWCGLRGSASTWVKAVHDALRARSLNSLTRGGYESARYAALALAFAACTAPFLASSPSSSSKGYAADAASVLWLRTYLSILYVGKR</sequence>
<feature type="transmembrane region" description="Helical" evidence="2">
    <location>
        <begin position="44"/>
        <end position="66"/>
    </location>
</feature>
<feature type="compositionally biased region" description="Basic residues" evidence="1">
    <location>
        <begin position="1"/>
        <end position="18"/>
    </location>
</feature>
<evidence type="ECO:0000256" key="2">
    <source>
        <dbReference type="SAM" id="Phobius"/>
    </source>
</evidence>
<keyword evidence="2" id="KW-0472">Membrane</keyword>
<keyword evidence="2" id="KW-1133">Transmembrane helix</keyword>
<evidence type="ECO:0000256" key="1">
    <source>
        <dbReference type="SAM" id="MobiDB-lite"/>
    </source>
</evidence>
<accession>A0A830HMY6</accession>
<name>A0A830HMY6_9CHLO</name>
<gene>
    <name evidence="3" type="ORF">PPROV_000516200</name>
</gene>
<feature type="transmembrane region" description="Helical" evidence="2">
    <location>
        <begin position="112"/>
        <end position="133"/>
    </location>
</feature>
<reference evidence="3" key="1">
    <citation type="submission" date="2020-10" db="EMBL/GenBank/DDBJ databases">
        <title>Unveiling of a novel bifunctional photoreceptor, Dualchrome1, isolated from a cosmopolitan green alga.</title>
        <authorList>
            <person name="Suzuki S."/>
            <person name="Kawachi M."/>
        </authorList>
    </citation>
    <scope>NUCLEOTIDE SEQUENCE</scope>
    <source>
        <strain evidence="3">NIES 2893</strain>
    </source>
</reference>
<keyword evidence="2" id="KW-0812">Transmembrane</keyword>
<keyword evidence="4" id="KW-1185">Reference proteome</keyword>
<protein>
    <submittedName>
        <fullName evidence="3">Uncharacterized protein</fullName>
    </submittedName>
</protein>
<comment type="caution">
    <text evidence="3">The sequence shown here is derived from an EMBL/GenBank/DDBJ whole genome shotgun (WGS) entry which is preliminary data.</text>
</comment>
<dbReference type="EMBL" id="BNJQ01000013">
    <property type="protein sequence ID" value="GHP06417.1"/>
    <property type="molecule type" value="Genomic_DNA"/>
</dbReference>
<evidence type="ECO:0000313" key="4">
    <source>
        <dbReference type="Proteomes" id="UP000660262"/>
    </source>
</evidence>
<evidence type="ECO:0000313" key="3">
    <source>
        <dbReference type="EMBL" id="GHP06417.1"/>
    </source>
</evidence>
<organism evidence="3 4">
    <name type="scientific">Pycnococcus provasolii</name>
    <dbReference type="NCBI Taxonomy" id="41880"/>
    <lineage>
        <taxon>Eukaryota</taxon>
        <taxon>Viridiplantae</taxon>
        <taxon>Chlorophyta</taxon>
        <taxon>Pseudoscourfieldiophyceae</taxon>
        <taxon>Pseudoscourfieldiales</taxon>
        <taxon>Pycnococcaceae</taxon>
        <taxon>Pycnococcus</taxon>
    </lineage>
</organism>
<dbReference type="Proteomes" id="UP000660262">
    <property type="component" value="Unassembled WGS sequence"/>
</dbReference>
<dbReference type="AlphaFoldDB" id="A0A830HMY6"/>
<proteinExistence type="predicted"/>
<feature type="transmembrane region" description="Helical" evidence="2">
    <location>
        <begin position="153"/>
        <end position="171"/>
    </location>
</feature>